<comment type="caution">
    <text evidence="4">The sequence shown here is derived from an EMBL/GenBank/DDBJ whole genome shotgun (WGS) entry which is preliminary data.</text>
</comment>
<keyword evidence="5" id="KW-1185">Reference proteome</keyword>
<dbReference type="Proteomes" id="UP000585363">
    <property type="component" value="Unassembled WGS sequence"/>
</dbReference>
<sequence>MTNKRVALVTGASSGIGEASANKLLAAGYTVYGTSRRSTLPGAHPFPLLTLDVTDDASVEAAIDELLRLEGQIDILVNNAGYGIAPAAAEESSIQQAKNIFDTNFLGIVRLTRAVVPHMRRQGRGRIINIGSILGIVPLPYVALYAASKHAVEGYSGALDHELRTQGIRVSVIEPAYMKTQFENNNIEPDAKLKEYDQIRAKLAKVVGKAIAEAESPEVVADVVLKAAQTSRPKLRYTAGTLAGKLNFILRFAPASILDKVVRQSLQLDAKE</sequence>
<evidence type="ECO:0000256" key="2">
    <source>
        <dbReference type="ARBA" id="ARBA00023002"/>
    </source>
</evidence>
<dbReference type="NCBIfam" id="NF004823">
    <property type="entry name" value="PRK06179.1"/>
    <property type="match status" value="1"/>
</dbReference>
<reference evidence="4 5" key="1">
    <citation type="submission" date="2020-01" db="EMBL/GenBank/DDBJ databases">
        <authorList>
            <person name="Lee S.D."/>
        </authorList>
    </citation>
    <scope>NUCLEOTIDE SEQUENCE [LARGE SCALE GENOMIC DNA]</scope>
    <source>
        <strain evidence="4 5">SAP-1</strain>
    </source>
</reference>
<dbReference type="InterPro" id="IPR036291">
    <property type="entry name" value="NAD(P)-bd_dom_sf"/>
</dbReference>
<dbReference type="InterPro" id="IPR051911">
    <property type="entry name" value="SDR_oxidoreductase"/>
</dbReference>
<proteinExistence type="inferred from homology"/>
<dbReference type="CDD" id="cd05374">
    <property type="entry name" value="17beta-HSD-like_SDR_c"/>
    <property type="match status" value="1"/>
</dbReference>
<dbReference type="RefSeq" id="WP_169403113.1">
    <property type="nucleotide sequence ID" value="NZ_JAADJU010000005.1"/>
</dbReference>
<evidence type="ECO:0000313" key="4">
    <source>
        <dbReference type="EMBL" id="NMP27400.1"/>
    </source>
</evidence>
<dbReference type="Pfam" id="PF00106">
    <property type="entry name" value="adh_short"/>
    <property type="match status" value="1"/>
</dbReference>
<dbReference type="PANTHER" id="PTHR43976:SF16">
    <property type="entry name" value="SHORT-CHAIN DEHYDROGENASE_REDUCTASE FAMILY PROTEIN"/>
    <property type="match status" value="1"/>
</dbReference>
<reference evidence="4 5" key="2">
    <citation type="submission" date="2020-06" db="EMBL/GenBank/DDBJ databases">
        <title>Polyphasic characterization of a Rahnella strain isolated from tree sap.</title>
        <authorList>
            <person name="Kim I.S."/>
        </authorList>
    </citation>
    <scope>NUCLEOTIDE SEQUENCE [LARGE SCALE GENOMIC DNA]</scope>
    <source>
        <strain evidence="4 5">SAP-1</strain>
    </source>
</reference>
<dbReference type="PRINTS" id="PR00080">
    <property type="entry name" value="SDRFAMILY"/>
</dbReference>
<keyword evidence="2" id="KW-0560">Oxidoreductase</keyword>
<dbReference type="Gene3D" id="3.40.50.720">
    <property type="entry name" value="NAD(P)-binding Rossmann-like Domain"/>
    <property type="match status" value="1"/>
</dbReference>
<dbReference type="EMBL" id="JAADJU010000005">
    <property type="protein sequence ID" value="NMP27400.1"/>
    <property type="molecule type" value="Genomic_DNA"/>
</dbReference>
<evidence type="ECO:0000256" key="3">
    <source>
        <dbReference type="RuleBase" id="RU000363"/>
    </source>
</evidence>
<dbReference type="InterPro" id="IPR002347">
    <property type="entry name" value="SDR_fam"/>
</dbReference>
<dbReference type="PRINTS" id="PR00081">
    <property type="entry name" value="GDHRDH"/>
</dbReference>
<gene>
    <name evidence="4" type="ORF">GW590_11030</name>
</gene>
<organism evidence="4 5">
    <name type="scientific">Rouxiella aceris</name>
    <dbReference type="NCBI Taxonomy" id="2703884"/>
    <lineage>
        <taxon>Bacteria</taxon>
        <taxon>Pseudomonadati</taxon>
        <taxon>Pseudomonadota</taxon>
        <taxon>Gammaproteobacteria</taxon>
        <taxon>Enterobacterales</taxon>
        <taxon>Yersiniaceae</taxon>
        <taxon>Rouxiella</taxon>
    </lineage>
</organism>
<dbReference type="AlphaFoldDB" id="A0A848MJZ4"/>
<dbReference type="GO" id="GO:0016491">
    <property type="term" value="F:oxidoreductase activity"/>
    <property type="evidence" value="ECO:0007669"/>
    <property type="project" value="UniProtKB-KW"/>
</dbReference>
<evidence type="ECO:0000256" key="1">
    <source>
        <dbReference type="ARBA" id="ARBA00006484"/>
    </source>
</evidence>
<accession>A0A848MJZ4</accession>
<evidence type="ECO:0000313" key="5">
    <source>
        <dbReference type="Proteomes" id="UP000585363"/>
    </source>
</evidence>
<dbReference type="PANTHER" id="PTHR43976">
    <property type="entry name" value="SHORT CHAIN DEHYDROGENASE"/>
    <property type="match status" value="1"/>
</dbReference>
<comment type="similarity">
    <text evidence="1 3">Belongs to the short-chain dehydrogenases/reductases (SDR) family.</text>
</comment>
<name>A0A848MJZ4_9GAMM</name>
<dbReference type="SUPFAM" id="SSF51735">
    <property type="entry name" value="NAD(P)-binding Rossmann-fold domains"/>
    <property type="match status" value="1"/>
</dbReference>
<protein>
    <submittedName>
        <fullName evidence="4">Oxidoreductase</fullName>
    </submittedName>
</protein>